<evidence type="ECO:0000313" key="4">
    <source>
        <dbReference type="EMBL" id="QIS16939.1"/>
    </source>
</evidence>
<protein>
    <submittedName>
        <fullName evidence="4">TIGR03618 family F420-dependent PPOX class oxidoreductase</fullName>
    </submittedName>
</protein>
<name>A0A6G9YUC8_9NOCA</name>
<evidence type="ECO:0000313" key="5">
    <source>
        <dbReference type="Proteomes" id="UP000503540"/>
    </source>
</evidence>
<dbReference type="PANTHER" id="PTHR35176:SF2">
    <property type="entry name" value="F420H(2)-DEPENDENT REDUCTASE RV1155"/>
    <property type="match status" value="1"/>
</dbReference>
<dbReference type="InterPro" id="IPR012349">
    <property type="entry name" value="Split_barrel_FMN-bd"/>
</dbReference>
<dbReference type="InterPro" id="IPR019920">
    <property type="entry name" value="F420-binding_dom_put"/>
</dbReference>
<reference evidence="4 5" key="1">
    <citation type="journal article" date="2019" name="ACS Chem. Biol.">
        <title>Identification and Mobilization of a Cryptic Antibiotic Biosynthesis Gene Locus from a Human-Pathogenic Nocardia Isolate.</title>
        <authorList>
            <person name="Herisse M."/>
            <person name="Ishida K."/>
            <person name="Porter J.L."/>
            <person name="Howden B."/>
            <person name="Hertweck C."/>
            <person name="Stinear T.P."/>
            <person name="Pidot S.J."/>
        </authorList>
    </citation>
    <scope>NUCLEOTIDE SEQUENCE [LARGE SCALE GENOMIC DNA]</scope>
    <source>
        <strain evidence="4 5">AUSMDU00012717</strain>
    </source>
</reference>
<dbReference type="SUPFAM" id="SSF50475">
    <property type="entry name" value="FMN-binding split barrel"/>
    <property type="match status" value="1"/>
</dbReference>
<dbReference type="InterPro" id="IPR011576">
    <property type="entry name" value="Pyridox_Oxase_N"/>
</dbReference>
<dbReference type="EMBL" id="CP046172">
    <property type="protein sequence ID" value="QIS16939.1"/>
    <property type="molecule type" value="Genomic_DNA"/>
</dbReference>
<organism evidence="4 5">
    <name type="scientific">Nocardia arthritidis</name>
    <dbReference type="NCBI Taxonomy" id="228602"/>
    <lineage>
        <taxon>Bacteria</taxon>
        <taxon>Bacillati</taxon>
        <taxon>Actinomycetota</taxon>
        <taxon>Actinomycetes</taxon>
        <taxon>Mycobacteriales</taxon>
        <taxon>Nocardiaceae</taxon>
        <taxon>Nocardia</taxon>
    </lineage>
</organism>
<evidence type="ECO:0000256" key="1">
    <source>
        <dbReference type="ARBA" id="ARBA00023002"/>
    </source>
</evidence>
<feature type="region of interest" description="Disordered" evidence="2">
    <location>
        <begin position="127"/>
        <end position="158"/>
    </location>
</feature>
<gene>
    <name evidence="4" type="ORF">F5544_41935</name>
</gene>
<accession>A0A6G9YUC8</accession>
<sequence>MAGHLAVEPRQRELPRRRRIIALQHFAATESRFHYSAERRAAFRNHLRDRRLGRCRRGDTRRAALPSTGAASNSVAAQCDRIDAAHRLCRAHHFARALGAGGRSALPADLDRHRRAVRTAVAPIRRPRPARMGDVPGERRGPPPYPGHANGERGRPGRHCRLNTAMDITTALDFAREQRRSVLTTIRRNGRPQLSNVLHVVGDDGIIRISITADRAKYHNLVRDPWAALHVTRADFYAYAVLEGAVELTPVAAAPDDATVEELIAYYRAGSGEHPDWDEYRNAMVRDRRALVKFTPTHAYGMLP</sequence>
<evidence type="ECO:0000256" key="2">
    <source>
        <dbReference type="SAM" id="MobiDB-lite"/>
    </source>
</evidence>
<dbReference type="Pfam" id="PF01243">
    <property type="entry name" value="PNPOx_N"/>
    <property type="match status" value="1"/>
</dbReference>
<dbReference type="KEGG" id="nah:F5544_41935"/>
<keyword evidence="1" id="KW-0560">Oxidoreductase</keyword>
<proteinExistence type="predicted"/>
<keyword evidence="5" id="KW-1185">Reference proteome</keyword>
<feature type="domain" description="Pyridoxamine 5'-phosphate oxidase N-terminal" evidence="3">
    <location>
        <begin position="173"/>
        <end position="300"/>
    </location>
</feature>
<dbReference type="PANTHER" id="PTHR35176">
    <property type="entry name" value="HEME OXYGENASE HI_0854-RELATED"/>
    <property type="match status" value="1"/>
</dbReference>
<dbReference type="InterPro" id="IPR052019">
    <property type="entry name" value="F420H2_bilvrd_red/Heme_oxyg"/>
</dbReference>
<dbReference type="GO" id="GO:0070967">
    <property type="term" value="F:coenzyme F420 binding"/>
    <property type="evidence" value="ECO:0007669"/>
    <property type="project" value="TreeGrafter"/>
</dbReference>
<dbReference type="AlphaFoldDB" id="A0A6G9YUC8"/>
<dbReference type="GO" id="GO:0016627">
    <property type="term" value="F:oxidoreductase activity, acting on the CH-CH group of donors"/>
    <property type="evidence" value="ECO:0007669"/>
    <property type="project" value="TreeGrafter"/>
</dbReference>
<dbReference type="NCBIfam" id="TIGR03618">
    <property type="entry name" value="Rv1155_F420"/>
    <property type="match status" value="1"/>
</dbReference>
<evidence type="ECO:0000259" key="3">
    <source>
        <dbReference type="Pfam" id="PF01243"/>
    </source>
</evidence>
<dbReference type="GO" id="GO:0005829">
    <property type="term" value="C:cytosol"/>
    <property type="evidence" value="ECO:0007669"/>
    <property type="project" value="TreeGrafter"/>
</dbReference>
<dbReference type="Gene3D" id="2.30.110.10">
    <property type="entry name" value="Electron Transport, Fmn-binding Protein, Chain A"/>
    <property type="match status" value="1"/>
</dbReference>
<dbReference type="Proteomes" id="UP000503540">
    <property type="component" value="Chromosome"/>
</dbReference>